<evidence type="ECO:0000256" key="18">
    <source>
        <dbReference type="ARBA" id="ARBA00023016"/>
    </source>
</evidence>
<reference evidence="26 27" key="1">
    <citation type="submission" date="2016-10" db="EMBL/GenBank/DDBJ databases">
        <authorList>
            <person name="de Groot N.N."/>
        </authorList>
    </citation>
    <scope>NUCLEOTIDE SEQUENCE [LARGE SCALE GENOMIC DNA]</scope>
    <source>
        <strain evidence="26 27">DSM 44149</strain>
    </source>
</reference>
<keyword evidence="6" id="KW-1003">Cell membrane</keyword>
<evidence type="ECO:0000256" key="4">
    <source>
        <dbReference type="ARBA" id="ARBA00004651"/>
    </source>
</evidence>
<evidence type="ECO:0000256" key="22">
    <source>
        <dbReference type="ARBA" id="ARBA00041776"/>
    </source>
</evidence>
<evidence type="ECO:0000256" key="2">
    <source>
        <dbReference type="ARBA" id="ARBA00001936"/>
    </source>
</evidence>
<dbReference type="InterPro" id="IPR004358">
    <property type="entry name" value="Sig_transdc_His_kin-like_C"/>
</dbReference>
<evidence type="ECO:0000256" key="13">
    <source>
        <dbReference type="ARBA" id="ARBA00022840"/>
    </source>
</evidence>
<gene>
    <name evidence="26" type="ORF">SAMN04489726_7728</name>
</gene>
<evidence type="ECO:0000256" key="5">
    <source>
        <dbReference type="ARBA" id="ARBA00012438"/>
    </source>
</evidence>
<dbReference type="CDD" id="cd06225">
    <property type="entry name" value="HAMP"/>
    <property type="match status" value="1"/>
</dbReference>
<keyword evidence="17" id="KW-0902">Two-component regulatory system</keyword>
<evidence type="ECO:0000256" key="16">
    <source>
        <dbReference type="ARBA" id="ARBA00022989"/>
    </source>
</evidence>
<name>A0A1H0DCL8_ALLAB</name>
<keyword evidence="11 26" id="KW-0418">Kinase</keyword>
<dbReference type="InterPro" id="IPR036890">
    <property type="entry name" value="HATPase_C_sf"/>
</dbReference>
<keyword evidence="27" id="KW-1185">Reference proteome</keyword>
<evidence type="ECO:0000259" key="24">
    <source>
        <dbReference type="PROSITE" id="PS50109"/>
    </source>
</evidence>
<sequence length="446" mass="46838">MRRSLALVSLAVTSMVALAFLVPLMLVVYDLARDRALTEAERQASALTPVLAITADPLTIATALASTEFGLAQRIAVHPAEGGQIGTGRASREQLTEAMRLGHASTVDVMDGKVVLQPVALGERRTALVESFVPQEELERGVTEAWVSLTAVALALVLLSVLIADRLGTRVVRSARTLAEGAKAIGDGDLGTRVQVSSPPELERTAAAFNGMAERIGGLVTAERELVADLSHRLRTPLTALRLDAETLGEGPGAQRIRSAVHALEREVDEIIRRARRGLVDGDATGCDAALVGRERLAFWAALAEDQHRPWRQVGADHPAPVRIARDELAAVLDALLGNVFRHTEEGVGFALGVRNRAGVVTILVDDAGPGIADPEEALSRGTSGAGSTGLGLDIAHRVVRAAGGSLRISSGPMSGTRIRLDLPAADASTGVARPSSSTDPADDHR</sequence>
<dbReference type="GO" id="GO:0000155">
    <property type="term" value="F:phosphorelay sensor kinase activity"/>
    <property type="evidence" value="ECO:0007669"/>
    <property type="project" value="InterPro"/>
</dbReference>
<dbReference type="Pfam" id="PF02518">
    <property type="entry name" value="HATPase_c"/>
    <property type="match status" value="1"/>
</dbReference>
<dbReference type="InterPro" id="IPR005467">
    <property type="entry name" value="His_kinase_dom"/>
</dbReference>
<dbReference type="SMART" id="SM00304">
    <property type="entry name" value="HAMP"/>
    <property type="match status" value="1"/>
</dbReference>
<dbReference type="GO" id="GO:0004721">
    <property type="term" value="F:phosphoprotein phosphatase activity"/>
    <property type="evidence" value="ECO:0007669"/>
    <property type="project" value="UniProtKB-KW"/>
</dbReference>
<keyword evidence="8" id="KW-0808">Transferase</keyword>
<evidence type="ECO:0000256" key="11">
    <source>
        <dbReference type="ARBA" id="ARBA00022777"/>
    </source>
</evidence>
<keyword evidence="9" id="KW-0812">Transmembrane</keyword>
<feature type="domain" description="Histidine kinase" evidence="24">
    <location>
        <begin position="229"/>
        <end position="427"/>
    </location>
</feature>
<dbReference type="PROSITE" id="PS50885">
    <property type="entry name" value="HAMP"/>
    <property type="match status" value="1"/>
</dbReference>
<keyword evidence="19" id="KW-0843">Virulence</keyword>
<evidence type="ECO:0000256" key="6">
    <source>
        <dbReference type="ARBA" id="ARBA00022475"/>
    </source>
</evidence>
<dbReference type="PROSITE" id="PS50109">
    <property type="entry name" value="HIS_KIN"/>
    <property type="match status" value="1"/>
</dbReference>
<evidence type="ECO:0000256" key="10">
    <source>
        <dbReference type="ARBA" id="ARBA00022741"/>
    </source>
</evidence>
<dbReference type="GO" id="GO:0005886">
    <property type="term" value="C:plasma membrane"/>
    <property type="evidence" value="ECO:0007669"/>
    <property type="project" value="UniProtKB-SubCell"/>
</dbReference>
<dbReference type="InterPro" id="IPR003661">
    <property type="entry name" value="HisK_dim/P_dom"/>
</dbReference>
<evidence type="ECO:0000256" key="21">
    <source>
        <dbReference type="ARBA" id="ARBA00040454"/>
    </source>
</evidence>
<keyword evidence="18" id="KW-0346">Stress response</keyword>
<dbReference type="GO" id="GO:0005524">
    <property type="term" value="F:ATP binding"/>
    <property type="evidence" value="ECO:0007669"/>
    <property type="project" value="UniProtKB-KW"/>
</dbReference>
<evidence type="ECO:0000256" key="9">
    <source>
        <dbReference type="ARBA" id="ARBA00022692"/>
    </source>
</evidence>
<dbReference type="OrthoDB" id="3206505at2"/>
<keyword evidence="16" id="KW-0472">Membrane</keyword>
<keyword evidence="7" id="KW-0597">Phosphoprotein</keyword>
<evidence type="ECO:0000256" key="20">
    <source>
        <dbReference type="ARBA" id="ARBA00023211"/>
    </source>
</evidence>
<dbReference type="Pfam" id="PF00672">
    <property type="entry name" value="HAMP"/>
    <property type="match status" value="1"/>
</dbReference>
<comment type="cofactor">
    <cofactor evidence="3">
        <name>Mg(2+)</name>
        <dbReference type="ChEBI" id="CHEBI:18420"/>
    </cofactor>
</comment>
<dbReference type="SMART" id="SM00388">
    <property type="entry name" value="HisKA"/>
    <property type="match status" value="1"/>
</dbReference>
<comment type="subcellular location">
    <subcellularLocation>
        <location evidence="4">Cell membrane</location>
        <topology evidence="4">Multi-pass membrane protein</topology>
    </subcellularLocation>
</comment>
<dbReference type="InterPro" id="IPR003594">
    <property type="entry name" value="HATPase_dom"/>
</dbReference>
<dbReference type="SUPFAM" id="SSF47384">
    <property type="entry name" value="Homodimeric domain of signal transducing histidine kinase"/>
    <property type="match status" value="1"/>
</dbReference>
<evidence type="ECO:0000313" key="26">
    <source>
        <dbReference type="EMBL" id="SDN68007.1"/>
    </source>
</evidence>
<evidence type="ECO:0000259" key="25">
    <source>
        <dbReference type="PROSITE" id="PS50885"/>
    </source>
</evidence>
<evidence type="ECO:0000256" key="1">
    <source>
        <dbReference type="ARBA" id="ARBA00000085"/>
    </source>
</evidence>
<dbReference type="PANTHER" id="PTHR44936">
    <property type="entry name" value="SENSOR PROTEIN CREC"/>
    <property type="match status" value="1"/>
</dbReference>
<keyword evidence="14" id="KW-0460">Magnesium</keyword>
<organism evidence="26 27">
    <name type="scientific">Allokutzneria albata</name>
    <name type="common">Kibdelosporangium albatum</name>
    <dbReference type="NCBI Taxonomy" id="211114"/>
    <lineage>
        <taxon>Bacteria</taxon>
        <taxon>Bacillati</taxon>
        <taxon>Actinomycetota</taxon>
        <taxon>Actinomycetes</taxon>
        <taxon>Pseudonocardiales</taxon>
        <taxon>Pseudonocardiaceae</taxon>
        <taxon>Allokutzneria</taxon>
    </lineage>
</organism>
<feature type="domain" description="HAMP" evidence="25">
    <location>
        <begin position="169"/>
        <end position="221"/>
    </location>
</feature>
<evidence type="ECO:0000256" key="12">
    <source>
        <dbReference type="ARBA" id="ARBA00022801"/>
    </source>
</evidence>
<keyword evidence="16" id="KW-1133">Transmembrane helix</keyword>
<keyword evidence="12" id="KW-0378">Hydrolase</keyword>
<protein>
    <recommendedName>
        <fullName evidence="21">Signal transduction histidine-protein kinase/phosphatase MprB</fullName>
        <ecNumber evidence="5">2.7.13.3</ecNumber>
    </recommendedName>
    <alternativeName>
        <fullName evidence="22">Mycobacterial persistence regulator B</fullName>
    </alternativeName>
</protein>
<dbReference type="PRINTS" id="PR00344">
    <property type="entry name" value="BCTRLSENSOR"/>
</dbReference>
<dbReference type="Gene3D" id="1.10.287.130">
    <property type="match status" value="1"/>
</dbReference>
<evidence type="ECO:0000256" key="14">
    <source>
        <dbReference type="ARBA" id="ARBA00022842"/>
    </source>
</evidence>
<evidence type="ECO:0000256" key="19">
    <source>
        <dbReference type="ARBA" id="ARBA00023026"/>
    </source>
</evidence>
<dbReference type="InterPro" id="IPR036097">
    <property type="entry name" value="HisK_dim/P_sf"/>
</dbReference>
<proteinExistence type="predicted"/>
<dbReference type="eggNOG" id="COG0642">
    <property type="taxonomic scope" value="Bacteria"/>
</dbReference>
<dbReference type="EMBL" id="LT629701">
    <property type="protein sequence ID" value="SDN68007.1"/>
    <property type="molecule type" value="Genomic_DNA"/>
</dbReference>
<keyword evidence="13" id="KW-0067">ATP-binding</keyword>
<evidence type="ECO:0000313" key="27">
    <source>
        <dbReference type="Proteomes" id="UP000183376"/>
    </source>
</evidence>
<dbReference type="SUPFAM" id="SSF55874">
    <property type="entry name" value="ATPase domain of HSP90 chaperone/DNA topoisomerase II/histidine kinase"/>
    <property type="match status" value="1"/>
</dbReference>
<accession>A0A1H0DCL8</accession>
<dbReference type="Pfam" id="PF00512">
    <property type="entry name" value="HisKA"/>
    <property type="match status" value="1"/>
</dbReference>
<comment type="cofactor">
    <cofactor evidence="2">
        <name>Mn(2+)</name>
        <dbReference type="ChEBI" id="CHEBI:29035"/>
    </cofactor>
</comment>
<feature type="region of interest" description="Disordered" evidence="23">
    <location>
        <begin position="423"/>
        <end position="446"/>
    </location>
</feature>
<evidence type="ECO:0000256" key="8">
    <source>
        <dbReference type="ARBA" id="ARBA00022679"/>
    </source>
</evidence>
<evidence type="ECO:0000256" key="7">
    <source>
        <dbReference type="ARBA" id="ARBA00022553"/>
    </source>
</evidence>
<dbReference type="Proteomes" id="UP000183376">
    <property type="component" value="Chromosome I"/>
</dbReference>
<evidence type="ECO:0000256" key="23">
    <source>
        <dbReference type="SAM" id="MobiDB-lite"/>
    </source>
</evidence>
<dbReference type="STRING" id="211114.SAMN04489726_7728"/>
<dbReference type="EC" id="2.7.13.3" evidence="5"/>
<keyword evidence="15" id="KW-0904">Protein phosphatase</keyword>
<dbReference type="CDD" id="cd00082">
    <property type="entry name" value="HisKA"/>
    <property type="match status" value="1"/>
</dbReference>
<evidence type="ECO:0000256" key="3">
    <source>
        <dbReference type="ARBA" id="ARBA00001946"/>
    </source>
</evidence>
<dbReference type="PANTHER" id="PTHR44936:SF9">
    <property type="entry name" value="SENSOR PROTEIN CREC"/>
    <property type="match status" value="1"/>
</dbReference>
<dbReference type="SMART" id="SM00387">
    <property type="entry name" value="HATPase_c"/>
    <property type="match status" value="1"/>
</dbReference>
<dbReference type="InterPro" id="IPR050980">
    <property type="entry name" value="2C_sensor_his_kinase"/>
</dbReference>
<dbReference type="InterPro" id="IPR003660">
    <property type="entry name" value="HAMP_dom"/>
</dbReference>
<keyword evidence="20" id="KW-0464">Manganese</keyword>
<evidence type="ECO:0000256" key="17">
    <source>
        <dbReference type="ARBA" id="ARBA00023012"/>
    </source>
</evidence>
<dbReference type="AlphaFoldDB" id="A0A1H0DCL8"/>
<dbReference type="Gene3D" id="3.30.565.10">
    <property type="entry name" value="Histidine kinase-like ATPase, C-terminal domain"/>
    <property type="match status" value="1"/>
</dbReference>
<evidence type="ECO:0000256" key="15">
    <source>
        <dbReference type="ARBA" id="ARBA00022912"/>
    </source>
</evidence>
<dbReference type="RefSeq" id="WP_052407060.1">
    <property type="nucleotide sequence ID" value="NZ_JOEF01000004.1"/>
</dbReference>
<comment type="catalytic activity">
    <reaction evidence="1">
        <text>ATP + protein L-histidine = ADP + protein N-phospho-L-histidine.</text>
        <dbReference type="EC" id="2.7.13.3"/>
    </reaction>
</comment>
<keyword evidence="10" id="KW-0547">Nucleotide-binding</keyword>